<gene>
    <name evidence="1" type="ORF">HICCMSTLAB_LOCUS13518</name>
</gene>
<keyword evidence="2" id="KW-1185">Reference proteome</keyword>
<protein>
    <submittedName>
        <fullName evidence="1">Similar to Gemin7: Gem-associated protein 7 (Mus musculus)</fullName>
    </submittedName>
</protein>
<dbReference type="GO" id="GO:0034719">
    <property type="term" value="C:SMN-Sm protein complex"/>
    <property type="evidence" value="ECO:0007669"/>
    <property type="project" value="InterPro"/>
</dbReference>
<name>A0A8J2HRD1_COTCN</name>
<dbReference type="GO" id="GO:0000387">
    <property type="term" value="P:spliceosomal snRNP assembly"/>
    <property type="evidence" value="ECO:0007669"/>
    <property type="project" value="TreeGrafter"/>
</dbReference>
<dbReference type="InterPro" id="IPR020338">
    <property type="entry name" value="SMN_gemin7"/>
</dbReference>
<dbReference type="EMBL" id="CAJNRD030001124">
    <property type="protein sequence ID" value="CAG5108882.1"/>
    <property type="molecule type" value="Genomic_DNA"/>
</dbReference>
<dbReference type="CDD" id="cd11677">
    <property type="entry name" value="Gemin7"/>
    <property type="match status" value="1"/>
</dbReference>
<comment type="caution">
    <text evidence="1">The sequence shown here is derived from an EMBL/GenBank/DDBJ whole genome shotgun (WGS) entry which is preliminary data.</text>
</comment>
<dbReference type="OrthoDB" id="70763at2759"/>
<sequence>MFDGDFKTDSIQDLSEVIEPKFSNPEMQEARAFLRERYLRFMNGIIGSKANFYLYENSHVSGEFRGCDVDCLELFVHNLKTPLGVVPEVILRATDVISFTINDIKAQ</sequence>
<dbReference type="Pfam" id="PF11095">
    <property type="entry name" value="Gemin7"/>
    <property type="match status" value="1"/>
</dbReference>
<dbReference type="Gene3D" id="2.30.30.100">
    <property type="match status" value="1"/>
</dbReference>
<dbReference type="Proteomes" id="UP000786811">
    <property type="component" value="Unassembled WGS sequence"/>
</dbReference>
<proteinExistence type="predicted"/>
<dbReference type="PANTHER" id="PTHR14679">
    <property type="entry name" value="GEM-ASSOCIATED PROTEIN 7"/>
    <property type="match status" value="1"/>
</dbReference>
<reference evidence="1" key="1">
    <citation type="submission" date="2021-04" db="EMBL/GenBank/DDBJ databases">
        <authorList>
            <person name="Chebbi M.A.C M."/>
        </authorList>
    </citation>
    <scope>NUCLEOTIDE SEQUENCE</scope>
</reference>
<organism evidence="1 2">
    <name type="scientific">Cotesia congregata</name>
    <name type="common">Parasitoid wasp</name>
    <name type="synonym">Apanteles congregatus</name>
    <dbReference type="NCBI Taxonomy" id="51543"/>
    <lineage>
        <taxon>Eukaryota</taxon>
        <taxon>Metazoa</taxon>
        <taxon>Ecdysozoa</taxon>
        <taxon>Arthropoda</taxon>
        <taxon>Hexapoda</taxon>
        <taxon>Insecta</taxon>
        <taxon>Pterygota</taxon>
        <taxon>Neoptera</taxon>
        <taxon>Endopterygota</taxon>
        <taxon>Hymenoptera</taxon>
        <taxon>Apocrita</taxon>
        <taxon>Ichneumonoidea</taxon>
        <taxon>Braconidae</taxon>
        <taxon>Microgastrinae</taxon>
        <taxon>Cotesia</taxon>
    </lineage>
</organism>
<evidence type="ECO:0000313" key="1">
    <source>
        <dbReference type="EMBL" id="CAG5108882.1"/>
    </source>
</evidence>
<dbReference type="AlphaFoldDB" id="A0A8J2HRD1"/>
<evidence type="ECO:0000313" key="2">
    <source>
        <dbReference type="Proteomes" id="UP000786811"/>
    </source>
</evidence>
<dbReference type="PANTHER" id="PTHR14679:SF1">
    <property type="entry name" value="GEM-ASSOCIATED PROTEIN 7"/>
    <property type="match status" value="1"/>
</dbReference>
<accession>A0A8J2HRD1</accession>